<dbReference type="AlphaFoldDB" id="A0A0C1RD48"/>
<dbReference type="PANTHER" id="PTHR43477:SF1">
    <property type="entry name" value="DIHYDROANTICAPSIN 7-DEHYDROGENASE"/>
    <property type="match status" value="1"/>
</dbReference>
<dbReference type="InterPro" id="IPR051122">
    <property type="entry name" value="SDR_DHRS6-like"/>
</dbReference>
<dbReference type="OrthoDB" id="9785520at2"/>
<gene>
    <name evidence="4" type="ORF">DA73_0203570</name>
</gene>
<keyword evidence="2" id="KW-0560">Oxidoreductase</keyword>
<accession>A0A0C1RD48</accession>
<dbReference type="Pfam" id="PF13561">
    <property type="entry name" value="adh_short_C2"/>
    <property type="match status" value="1"/>
</dbReference>
<dbReference type="PRINTS" id="PR00081">
    <property type="entry name" value="GDHRDH"/>
</dbReference>
<sequence>MNRLQGKCTLITGGTTGIGLETAKQFLAEGARVAVTGSNPDTLAQAQQELGKEVIVIKSDAGQVGEQKHLAEEIAKVFDKLNAVFLNAGIGIFQPLEAWDEATFDHQIAVNLKGPYFLIQNLLPILANPASIVLNTSINAHIGMPNSSVYGASKAAMISLARTLSGELIERGIRVNAISPGPISTPILGKSGLPAEQVQQIAEAIRNQIPLKRFGAPIEIAKAAVFLASDESSFMLGSEMIIDGGVSTLSWQLS</sequence>
<organism evidence="4">
    <name type="scientific">Tolypothrix bouteillei VB521301</name>
    <dbReference type="NCBI Taxonomy" id="1479485"/>
    <lineage>
        <taxon>Bacteria</taxon>
        <taxon>Bacillati</taxon>
        <taxon>Cyanobacteriota</taxon>
        <taxon>Cyanophyceae</taxon>
        <taxon>Nostocales</taxon>
        <taxon>Tolypothrichaceae</taxon>
        <taxon>Tolypothrix</taxon>
    </lineage>
</organism>
<dbReference type="STRING" id="1479485.DA73_0203570"/>
<name>A0A0C1RD48_9CYAN</name>
<dbReference type="SMART" id="SM00822">
    <property type="entry name" value="PKS_KR"/>
    <property type="match status" value="1"/>
</dbReference>
<dbReference type="NCBIfam" id="NF005075">
    <property type="entry name" value="PRK06500.1"/>
    <property type="match status" value="1"/>
</dbReference>
<dbReference type="InterPro" id="IPR057326">
    <property type="entry name" value="KR_dom"/>
</dbReference>
<dbReference type="CDD" id="cd05233">
    <property type="entry name" value="SDR_c"/>
    <property type="match status" value="1"/>
</dbReference>
<dbReference type="FunFam" id="3.40.50.720:FF:000084">
    <property type="entry name" value="Short-chain dehydrogenase reductase"/>
    <property type="match status" value="1"/>
</dbReference>
<comment type="caution">
    <text evidence="4">The sequence shown here is derived from an EMBL/GenBank/DDBJ whole genome shotgun (WGS) entry which is preliminary data.</text>
</comment>
<comment type="similarity">
    <text evidence="1">Belongs to the short-chain dehydrogenases/reductases (SDR) family.</text>
</comment>
<evidence type="ECO:0000259" key="3">
    <source>
        <dbReference type="SMART" id="SM00822"/>
    </source>
</evidence>
<dbReference type="GO" id="GO:0016491">
    <property type="term" value="F:oxidoreductase activity"/>
    <property type="evidence" value="ECO:0007669"/>
    <property type="project" value="UniProtKB-KW"/>
</dbReference>
<feature type="domain" description="Ketoreductase" evidence="3">
    <location>
        <begin position="7"/>
        <end position="181"/>
    </location>
</feature>
<dbReference type="Gene3D" id="3.40.50.720">
    <property type="entry name" value="NAD(P)-binding Rossmann-like Domain"/>
    <property type="match status" value="1"/>
</dbReference>
<dbReference type="InterPro" id="IPR002347">
    <property type="entry name" value="SDR_fam"/>
</dbReference>
<reference evidence="4" key="1">
    <citation type="journal article" date="2015" name="Genome Announc.">
        <title>Draft Genome Sequence of Tolypothrix boutellei Strain VB521301.</title>
        <authorList>
            <person name="Chandrababunaidu M.M."/>
            <person name="Singh D."/>
            <person name="Sen D."/>
            <person name="Bhan S."/>
            <person name="Das S."/>
            <person name="Gupta A."/>
            <person name="Adhikary S.P."/>
            <person name="Tripathy S."/>
        </authorList>
    </citation>
    <scope>NUCLEOTIDE SEQUENCE</scope>
    <source>
        <strain evidence="4">VB521301</strain>
    </source>
</reference>
<dbReference type="PANTHER" id="PTHR43477">
    <property type="entry name" value="DIHYDROANTICAPSIN 7-DEHYDROGENASE"/>
    <property type="match status" value="1"/>
</dbReference>
<evidence type="ECO:0000313" key="4">
    <source>
        <dbReference type="EMBL" id="KIE13528.1"/>
    </source>
</evidence>
<evidence type="ECO:0000256" key="2">
    <source>
        <dbReference type="ARBA" id="ARBA00023002"/>
    </source>
</evidence>
<dbReference type="InterPro" id="IPR020904">
    <property type="entry name" value="Sc_DH/Rdtase_CS"/>
</dbReference>
<proteinExistence type="inferred from homology"/>
<dbReference type="InterPro" id="IPR036291">
    <property type="entry name" value="NAD(P)-bd_dom_sf"/>
</dbReference>
<dbReference type="PROSITE" id="PS00061">
    <property type="entry name" value="ADH_SHORT"/>
    <property type="match status" value="1"/>
</dbReference>
<evidence type="ECO:0000256" key="1">
    <source>
        <dbReference type="ARBA" id="ARBA00006484"/>
    </source>
</evidence>
<dbReference type="SUPFAM" id="SSF51735">
    <property type="entry name" value="NAD(P)-binding Rossmann-fold domains"/>
    <property type="match status" value="1"/>
</dbReference>
<dbReference type="EMBL" id="JHEG02000013">
    <property type="protein sequence ID" value="KIE13528.1"/>
    <property type="molecule type" value="Genomic_DNA"/>
</dbReference>
<protein>
    <submittedName>
        <fullName evidence="4">Short-chain dehydrogenase</fullName>
    </submittedName>
</protein>